<evidence type="ECO:0000313" key="2">
    <source>
        <dbReference type="EMBL" id="KAG6598381.1"/>
    </source>
</evidence>
<proteinExistence type="predicted"/>
<dbReference type="GO" id="GO:0005886">
    <property type="term" value="C:plasma membrane"/>
    <property type="evidence" value="ECO:0007669"/>
    <property type="project" value="InterPro"/>
</dbReference>
<dbReference type="Proteomes" id="UP000685013">
    <property type="component" value="Chromosome 5"/>
</dbReference>
<feature type="region of interest" description="Disordered" evidence="1">
    <location>
        <begin position="173"/>
        <end position="212"/>
    </location>
</feature>
<evidence type="ECO:0000313" key="3">
    <source>
        <dbReference type="Proteomes" id="UP000685013"/>
    </source>
</evidence>
<feature type="region of interest" description="Disordered" evidence="1">
    <location>
        <begin position="270"/>
        <end position="295"/>
    </location>
</feature>
<feature type="non-terminal residue" evidence="2">
    <location>
        <position position="1"/>
    </location>
</feature>
<feature type="compositionally biased region" description="Basic and acidic residues" evidence="1">
    <location>
        <begin position="280"/>
        <end position="295"/>
    </location>
</feature>
<gene>
    <name evidence="2" type="primary">BKI1</name>
    <name evidence="2" type="ORF">SDJN03_08159</name>
</gene>
<comment type="caution">
    <text evidence="2">The sequence shown here is derived from an EMBL/GenBank/DDBJ whole genome shotgun (WGS) entry which is preliminary data.</text>
</comment>
<protein>
    <submittedName>
        <fullName evidence="2">BRI1 kinase inhibitor 1</fullName>
    </submittedName>
</protein>
<dbReference type="InterPro" id="IPR039620">
    <property type="entry name" value="BKI1/MAKR1/3/4"/>
</dbReference>
<sequence length="442" mass="50045">MQNFNTAPLQSFLPSKQIDPSDGSSRQIRKLTNAIIESGQDFPRYCAPYLAAALPPAGDLNRAIGLRARPRLAVPKLAEELTCTGGYVSYLTHFAVRRRQLTKVRWNIKALSFCRCIELGFSDSESADQLICQQNLSVLVMDIHQHQKIQERGAENNSRRFEDGSLNLEEGKDRQLEKQQLPASSSPPSSSPSHEFSFSVSLQTSSTDKAKAPPSFTIDLSPADDIFFHGHLLPLHLLSHLPVPPRCSTNSIESYSLPIRDLLRDKEPKKESSDFINCNSDEHYQNNRSDTREKAKSKSFSLLGLRWRKGYEDEEQENKVKQLKRKFGFNFSHVLKRYARIVRPFLHFRGRRDDMQPHRQSYSFSGNLSLRKKPELRGRRGEFSAPVSMRTSPTNSGVLLTTTTTTLPPSNNDSTMEELQAAIQAAIAHCKNSILKEERLKC</sequence>
<organism evidence="2 3">
    <name type="scientific">Cucurbita argyrosperma subsp. sororia</name>
    <dbReference type="NCBI Taxonomy" id="37648"/>
    <lineage>
        <taxon>Eukaryota</taxon>
        <taxon>Viridiplantae</taxon>
        <taxon>Streptophyta</taxon>
        <taxon>Embryophyta</taxon>
        <taxon>Tracheophyta</taxon>
        <taxon>Spermatophyta</taxon>
        <taxon>Magnoliopsida</taxon>
        <taxon>eudicotyledons</taxon>
        <taxon>Gunneridae</taxon>
        <taxon>Pentapetalae</taxon>
        <taxon>rosids</taxon>
        <taxon>fabids</taxon>
        <taxon>Cucurbitales</taxon>
        <taxon>Cucurbitaceae</taxon>
        <taxon>Cucurbiteae</taxon>
        <taxon>Cucurbita</taxon>
    </lineage>
</organism>
<dbReference type="PANTHER" id="PTHR33312">
    <property type="entry name" value="MEMBRANE-ASSOCIATED KINASE REGULATOR 4-RELATED"/>
    <property type="match status" value="1"/>
</dbReference>
<keyword evidence="2" id="KW-0649">Protein kinase inhibitor</keyword>
<dbReference type="GO" id="GO:0004860">
    <property type="term" value="F:protein kinase inhibitor activity"/>
    <property type="evidence" value="ECO:0007669"/>
    <property type="project" value="UniProtKB-KW"/>
</dbReference>
<accession>A0AAV6NIP7</accession>
<keyword evidence="3" id="KW-1185">Reference proteome</keyword>
<dbReference type="EMBL" id="JAGKQH010000005">
    <property type="protein sequence ID" value="KAG6598381.1"/>
    <property type="molecule type" value="Genomic_DNA"/>
</dbReference>
<feature type="compositionally biased region" description="Low complexity" evidence="1">
    <location>
        <begin position="182"/>
        <end position="201"/>
    </location>
</feature>
<reference evidence="2 3" key="1">
    <citation type="journal article" date="2021" name="Hortic Res">
        <title>The domestication of Cucurbita argyrosperma as revealed by the genome of its wild relative.</title>
        <authorList>
            <person name="Barrera-Redondo J."/>
            <person name="Sanchez-de la Vega G."/>
            <person name="Aguirre-Liguori J.A."/>
            <person name="Castellanos-Morales G."/>
            <person name="Gutierrez-Guerrero Y.T."/>
            <person name="Aguirre-Dugua X."/>
            <person name="Aguirre-Planter E."/>
            <person name="Tenaillon M.I."/>
            <person name="Lira-Saade R."/>
            <person name="Eguiarte L.E."/>
        </authorList>
    </citation>
    <scope>NUCLEOTIDE SEQUENCE [LARGE SCALE GENOMIC DNA]</scope>
    <source>
        <strain evidence="2">JBR-2021</strain>
    </source>
</reference>
<feature type="region of interest" description="Disordered" evidence="1">
    <location>
        <begin position="381"/>
        <end position="401"/>
    </location>
</feature>
<dbReference type="PANTHER" id="PTHR33312:SF19">
    <property type="entry name" value="BRI1 KINASE INHIBITOR 1"/>
    <property type="match status" value="1"/>
</dbReference>
<name>A0AAV6NIP7_9ROSI</name>
<evidence type="ECO:0000256" key="1">
    <source>
        <dbReference type="SAM" id="MobiDB-lite"/>
    </source>
</evidence>
<dbReference type="AlphaFoldDB" id="A0AAV6NIP7"/>